<feature type="region of interest" description="Disordered" evidence="1">
    <location>
        <begin position="124"/>
        <end position="165"/>
    </location>
</feature>
<reference evidence="2 3" key="1">
    <citation type="journal article" date="2013" name="Genome Biol.">
        <title>Genome of Acanthamoeba castellanii highlights extensive lateral gene transfer and early evolution of tyrosine kinase signaling.</title>
        <authorList>
            <person name="Clarke M."/>
            <person name="Lohan A.J."/>
            <person name="Liu B."/>
            <person name="Lagkouvardos I."/>
            <person name="Roy S."/>
            <person name="Zafar N."/>
            <person name="Bertelli C."/>
            <person name="Schilde C."/>
            <person name="Kianianmomeni A."/>
            <person name="Burglin T.R."/>
            <person name="Frech C."/>
            <person name="Turcotte B."/>
            <person name="Kopec K.O."/>
            <person name="Synnott J.M."/>
            <person name="Choo C."/>
            <person name="Paponov I."/>
            <person name="Finkler A."/>
            <person name="Soon Heng Tan C."/>
            <person name="Hutchins A.P."/>
            <person name="Weinmeier T."/>
            <person name="Rattei T."/>
            <person name="Chu J.S."/>
            <person name="Gimenez G."/>
            <person name="Irimia M."/>
            <person name="Rigden D.J."/>
            <person name="Fitzpatrick D.A."/>
            <person name="Lorenzo-Morales J."/>
            <person name="Bateman A."/>
            <person name="Chiu C.H."/>
            <person name="Tang P."/>
            <person name="Hegemann P."/>
            <person name="Fromm H."/>
            <person name="Raoult D."/>
            <person name="Greub G."/>
            <person name="Miranda-Saavedra D."/>
            <person name="Chen N."/>
            <person name="Nash P."/>
            <person name="Ginger M.L."/>
            <person name="Horn M."/>
            <person name="Schaap P."/>
            <person name="Caler L."/>
            <person name="Loftus B."/>
        </authorList>
    </citation>
    <scope>NUCLEOTIDE SEQUENCE [LARGE SCALE GENOMIC DNA]</scope>
    <source>
        <strain evidence="2 3">Neff</strain>
    </source>
</reference>
<evidence type="ECO:0000256" key="1">
    <source>
        <dbReference type="SAM" id="MobiDB-lite"/>
    </source>
</evidence>
<gene>
    <name evidence="2" type="ORF">ACA1_068380</name>
</gene>
<protein>
    <submittedName>
        <fullName evidence="2">Uncharacterized protein</fullName>
    </submittedName>
</protein>
<dbReference type="AlphaFoldDB" id="L8HCI9"/>
<feature type="compositionally biased region" description="Basic and acidic residues" evidence="1">
    <location>
        <begin position="133"/>
        <end position="143"/>
    </location>
</feature>
<proteinExistence type="predicted"/>
<dbReference type="EMBL" id="KB007857">
    <property type="protein sequence ID" value="ELR23254.1"/>
    <property type="molecule type" value="Genomic_DNA"/>
</dbReference>
<keyword evidence="3" id="KW-1185">Reference proteome</keyword>
<evidence type="ECO:0000313" key="3">
    <source>
        <dbReference type="Proteomes" id="UP000011083"/>
    </source>
</evidence>
<sequence>MSEESSPRQDRRATFQRKLTRMMSSLSGNVDVELVPKPDLQMKLYIKVGHYDRNLLRNAFSVALNGGRRWVTDRVEVWEEIDQRVYVRSLARALQQLVGEEGVLRRDDSGDRLDPDVSLQKNGVSASATLRFDTTRRRGRTDSSPKPSRCSPVTADKVDRPRVSV</sequence>
<name>L8HCI9_ACACF</name>
<accession>L8HCI9</accession>
<dbReference type="KEGG" id="acan:ACA1_068380"/>
<feature type="compositionally biased region" description="Basic and acidic residues" evidence="1">
    <location>
        <begin position="156"/>
        <end position="165"/>
    </location>
</feature>
<dbReference type="VEuPathDB" id="AmoebaDB:ACA1_068380"/>
<organism evidence="2 3">
    <name type="scientific">Acanthamoeba castellanii (strain ATCC 30010 / Neff)</name>
    <dbReference type="NCBI Taxonomy" id="1257118"/>
    <lineage>
        <taxon>Eukaryota</taxon>
        <taxon>Amoebozoa</taxon>
        <taxon>Discosea</taxon>
        <taxon>Longamoebia</taxon>
        <taxon>Centramoebida</taxon>
        <taxon>Acanthamoebidae</taxon>
        <taxon>Acanthamoeba</taxon>
    </lineage>
</organism>
<dbReference type="GeneID" id="14924227"/>
<dbReference type="Proteomes" id="UP000011083">
    <property type="component" value="Unassembled WGS sequence"/>
</dbReference>
<evidence type="ECO:0000313" key="2">
    <source>
        <dbReference type="EMBL" id="ELR23254.1"/>
    </source>
</evidence>
<dbReference type="RefSeq" id="XP_004352782.1">
    <property type="nucleotide sequence ID" value="XM_004352730.1"/>
</dbReference>